<feature type="domain" description="SHS2" evidence="1">
    <location>
        <begin position="8"/>
        <end position="175"/>
    </location>
</feature>
<dbReference type="AlphaFoldDB" id="A0A1M6GLF0"/>
<dbReference type="Proteomes" id="UP000324781">
    <property type="component" value="Unassembled WGS sequence"/>
</dbReference>
<protein>
    <submittedName>
        <fullName evidence="2">Type IV pilus assembly protein PilM</fullName>
    </submittedName>
</protein>
<dbReference type="InterPro" id="IPR005883">
    <property type="entry name" value="PilM"/>
</dbReference>
<dbReference type="PANTHER" id="PTHR32432">
    <property type="entry name" value="CELL DIVISION PROTEIN FTSA-RELATED"/>
    <property type="match status" value="1"/>
</dbReference>
<dbReference type="CDD" id="cd24049">
    <property type="entry name" value="ASKHA_NBD_PilM"/>
    <property type="match status" value="1"/>
</dbReference>
<evidence type="ECO:0000259" key="1">
    <source>
        <dbReference type="SMART" id="SM00842"/>
    </source>
</evidence>
<accession>A0A1M6GLF0</accession>
<dbReference type="EMBL" id="FQZP01000025">
    <property type="protein sequence ID" value="SHJ10764.1"/>
    <property type="molecule type" value="Genomic_DNA"/>
</dbReference>
<dbReference type="Gene3D" id="3.30.420.40">
    <property type="match status" value="2"/>
</dbReference>
<dbReference type="SMART" id="SM00842">
    <property type="entry name" value="FtsA"/>
    <property type="match status" value="1"/>
</dbReference>
<reference evidence="2 3" key="1">
    <citation type="submission" date="2016-11" db="EMBL/GenBank/DDBJ databases">
        <authorList>
            <person name="Varghese N."/>
            <person name="Submissions S."/>
        </authorList>
    </citation>
    <scope>NUCLEOTIDE SEQUENCE [LARGE SCALE GENOMIC DNA]</scope>
    <source>
        <strain evidence="2 3">DSM 19027</strain>
    </source>
</reference>
<dbReference type="PANTHER" id="PTHR32432:SF3">
    <property type="entry name" value="ETHANOLAMINE UTILIZATION PROTEIN EUTJ"/>
    <property type="match status" value="1"/>
</dbReference>
<proteinExistence type="predicted"/>
<dbReference type="Gene3D" id="3.30.1490.300">
    <property type="match status" value="1"/>
</dbReference>
<organism evidence="2 3">
    <name type="scientific">Thermoclostridium caenicola</name>
    <dbReference type="NCBI Taxonomy" id="659425"/>
    <lineage>
        <taxon>Bacteria</taxon>
        <taxon>Bacillati</taxon>
        <taxon>Bacillota</taxon>
        <taxon>Clostridia</taxon>
        <taxon>Eubacteriales</taxon>
        <taxon>Oscillospiraceae</taxon>
        <taxon>Thermoclostridium</taxon>
    </lineage>
</organism>
<name>A0A1M6GLF0_9FIRM</name>
<sequence length="316" mass="34915">MGLFDKRIIGLELDSKEIRAVEITGSVRQPMITAWGRISLPEGTVKDGRIVNAESLSSYLERLITQNGFKSRDVLLGVANQDVIIRFASFPKVPEDKIRNMVMFQAQEYIPVPLEELQLDYIVAGEKQNEEGHFLNIILVGARQKMLNDFIQALSGARLNVREIDSVTLAIGRAAITSVNESVFAVAGFNHDIANLMIFNKGLLAMARSVPFSQTSAWKNGSEEPESSGDMADILISELRSCMSYYRMQSEDAIEGIYLIGLPNINNIAGKFKDAGYEAKIAQPYKDIPWKNSGLANFNTNDYSAAISLAIRGLEG</sequence>
<dbReference type="Pfam" id="PF11104">
    <property type="entry name" value="PilM_2"/>
    <property type="match status" value="1"/>
</dbReference>
<gene>
    <name evidence="2" type="ORF">SAMN05444373_10254</name>
</gene>
<dbReference type="OrthoDB" id="1803742at2"/>
<dbReference type="SUPFAM" id="SSF53067">
    <property type="entry name" value="Actin-like ATPase domain"/>
    <property type="match status" value="1"/>
</dbReference>
<dbReference type="InterPro" id="IPR043129">
    <property type="entry name" value="ATPase_NBD"/>
</dbReference>
<dbReference type="GO" id="GO:0051301">
    <property type="term" value="P:cell division"/>
    <property type="evidence" value="ECO:0007669"/>
    <property type="project" value="InterPro"/>
</dbReference>
<keyword evidence="3" id="KW-1185">Reference proteome</keyword>
<dbReference type="InterPro" id="IPR003494">
    <property type="entry name" value="SHS2_FtsA"/>
</dbReference>
<dbReference type="RefSeq" id="WP_149678770.1">
    <property type="nucleotide sequence ID" value="NZ_DAONMB010000055.1"/>
</dbReference>
<dbReference type="InterPro" id="IPR050696">
    <property type="entry name" value="FtsA/MreB"/>
</dbReference>
<evidence type="ECO:0000313" key="3">
    <source>
        <dbReference type="Proteomes" id="UP000324781"/>
    </source>
</evidence>
<evidence type="ECO:0000313" key="2">
    <source>
        <dbReference type="EMBL" id="SHJ10764.1"/>
    </source>
</evidence>